<sequence length="163" mass="18474">MFYFLILFSICIFGFAAYFTIKLRFKKHLVLPLLAGLFLLLAFGLYKGFDRSSRNSTESKQENTTASTLKYAENSNFSWDKEKFDNLTVGDQDSGLGGMSYDDIIAEYGEPSTAFESTTNGITTRFISYQTSVNKENVSVSLRFISQPDSSWLLSYKFAENLD</sequence>
<reference evidence="4 8" key="1">
    <citation type="submission" date="2018-08" db="EMBL/GenBank/DDBJ databases">
        <title>Draft genome of Streptococcus sp .nov. Z2.</title>
        <authorList>
            <person name="Tian Z."/>
        </authorList>
    </citation>
    <scope>NUCLEOTIDE SEQUENCE [LARGE SCALE GENOMIC DNA]</scope>
    <source>
        <strain evidence="4 8">Z2</strain>
    </source>
</reference>
<dbReference type="EMBL" id="QVQZ01000001">
    <property type="protein sequence ID" value="RFU54054.1"/>
    <property type="molecule type" value="Genomic_DNA"/>
</dbReference>
<keyword evidence="2" id="KW-0812">Transmembrane</keyword>
<evidence type="ECO:0000313" key="5">
    <source>
        <dbReference type="EMBL" id="RFU54054.1"/>
    </source>
</evidence>
<dbReference type="AlphaFoldDB" id="A0A372KQ55"/>
<reference evidence="5 7" key="2">
    <citation type="submission" date="2018-08" db="EMBL/GenBank/DDBJ databases">
        <title>Draft genome of Streptococcus sp. nov. Z1.</title>
        <authorList>
            <person name="Tian Z."/>
        </authorList>
    </citation>
    <scope>NUCLEOTIDE SEQUENCE [LARGE SCALE GENOMIC DNA]</scope>
    <source>
        <strain evidence="5">Z1</strain>
        <strain evidence="7">Z1(2018)</strain>
    </source>
</reference>
<dbReference type="Gene3D" id="3.30.1450.10">
    <property type="match status" value="1"/>
</dbReference>
<dbReference type="EMBL" id="CP031733">
    <property type="protein sequence ID" value="AXQ78674.1"/>
    <property type="molecule type" value="Genomic_DNA"/>
</dbReference>
<keyword evidence="2" id="KW-1133">Transmembrane helix</keyword>
<accession>A0A372KQ55</accession>
<reference evidence="6" key="3">
    <citation type="submission" date="2018-08" db="EMBL/GenBank/DDBJ databases">
        <title>Streptococcus chenjunshii sp. nov., isolated from stools sample of the Tibetan antelope in the Qinghai-Tibet plateau, China.</title>
        <authorList>
            <person name="Tian Z."/>
        </authorList>
    </citation>
    <scope>NUCLEOTIDE SEQUENCE [LARGE SCALE GENOMIC DNA]</scope>
    <source>
        <strain evidence="6">Z15</strain>
    </source>
</reference>
<evidence type="ECO:0000313" key="8">
    <source>
        <dbReference type="Proteomes" id="UP000264056"/>
    </source>
</evidence>
<evidence type="ECO:0000313" key="4">
    <source>
        <dbReference type="EMBL" id="RFU51733.1"/>
    </source>
</evidence>
<dbReference type="EMBL" id="QVQY01000003">
    <property type="protein sequence ID" value="RFU51733.1"/>
    <property type="molecule type" value="Genomic_DNA"/>
</dbReference>
<dbReference type="OrthoDB" id="2220766at2"/>
<keyword evidence="8" id="KW-1185">Reference proteome</keyword>
<dbReference type="Proteomes" id="UP000264056">
    <property type="component" value="Unassembled WGS sequence"/>
</dbReference>
<dbReference type="Proteomes" id="UP000246115">
    <property type="component" value="Chromosome"/>
</dbReference>
<dbReference type="Proteomes" id="UP000262901">
    <property type="component" value="Unassembled WGS sequence"/>
</dbReference>
<evidence type="ECO:0000313" key="6">
    <source>
        <dbReference type="Proteomes" id="UP000246115"/>
    </source>
</evidence>
<keyword evidence="1" id="KW-0732">Signal</keyword>
<dbReference type="KEGG" id="schj:DDV21_006075"/>
<evidence type="ECO:0000256" key="1">
    <source>
        <dbReference type="ARBA" id="ARBA00022729"/>
    </source>
</evidence>
<proteinExistence type="predicted"/>
<evidence type="ECO:0000313" key="7">
    <source>
        <dbReference type="Proteomes" id="UP000262901"/>
    </source>
</evidence>
<keyword evidence="2" id="KW-0472">Membrane</keyword>
<name>A0A372KQ55_9STRE</name>
<gene>
    <name evidence="3" type="ORF">DDV21_006075</name>
    <name evidence="4" type="ORF">DDV22_02465</name>
    <name evidence="5" type="ORF">DDV23_00525</name>
</gene>
<organism evidence="5 7">
    <name type="scientific">Streptococcus chenjunshii</name>
    <dbReference type="NCBI Taxonomy" id="2173853"/>
    <lineage>
        <taxon>Bacteria</taxon>
        <taxon>Bacillati</taxon>
        <taxon>Bacillota</taxon>
        <taxon>Bacilli</taxon>
        <taxon>Lactobacillales</taxon>
        <taxon>Streptococcaceae</taxon>
        <taxon>Streptococcus</taxon>
    </lineage>
</organism>
<evidence type="ECO:0000256" key="2">
    <source>
        <dbReference type="SAM" id="Phobius"/>
    </source>
</evidence>
<protein>
    <submittedName>
        <fullName evidence="5">Uncharacterized protein</fullName>
    </submittedName>
</protein>
<reference evidence="3" key="4">
    <citation type="journal article" date="2019" name="Int. J. Syst. Evol. Microbiol.">
        <title>Streptococcus chenjunshii sp. nov. isolated from feces of Tibetan antelopes.</title>
        <authorList>
            <person name="Tian Z."/>
            <person name="Lu S."/>
            <person name="Jin D."/>
            <person name="Yang J."/>
            <person name="Pu J."/>
            <person name="Lai X.H."/>
            <person name="Bai X.N."/>
            <person name="Wu X.M."/>
            <person name="Li J."/>
            <person name="Wang S."/>
            <person name="Xu J."/>
        </authorList>
    </citation>
    <scope>NUCLEOTIDE SEQUENCE</scope>
    <source>
        <strain evidence="3">Z15</strain>
    </source>
</reference>
<dbReference type="InterPro" id="IPR037873">
    <property type="entry name" value="BamE-like"/>
</dbReference>
<dbReference type="RefSeq" id="WP_116877150.1">
    <property type="nucleotide sequence ID" value="NZ_CP031733.1"/>
</dbReference>
<evidence type="ECO:0000313" key="3">
    <source>
        <dbReference type="EMBL" id="AXQ78674.1"/>
    </source>
</evidence>
<feature type="transmembrane region" description="Helical" evidence="2">
    <location>
        <begin position="29"/>
        <end position="46"/>
    </location>
</feature>
<accession>A0A346NCC9</accession>